<protein>
    <submittedName>
        <fullName evidence="2">Uncharacterized protein</fullName>
    </submittedName>
</protein>
<comment type="caution">
    <text evidence="2">The sequence shown here is derived from an EMBL/GenBank/DDBJ whole genome shotgun (WGS) entry which is preliminary data.</text>
</comment>
<evidence type="ECO:0000313" key="2">
    <source>
        <dbReference type="EMBL" id="TWL25270.1"/>
    </source>
</evidence>
<proteinExistence type="predicted"/>
<dbReference type="Proteomes" id="UP000435910">
    <property type="component" value="Unassembled WGS sequence"/>
</dbReference>
<sequence length="57" mass="6478">MELEARLKIHKDSDNTHPQGKLIVKPNGEYVNLKFDDYGREVSVLADELRAVLNIGK</sequence>
<name>A0A8B5YAD8_BACLI</name>
<accession>A0A8B5YAD8</accession>
<dbReference type="AlphaFoldDB" id="A0A8B5YAD8"/>
<dbReference type="EMBL" id="NILC01000026">
    <property type="protein sequence ID" value="TWL25270.1"/>
    <property type="molecule type" value="Genomic_DNA"/>
</dbReference>
<gene>
    <name evidence="2" type="ORF">CHCC16736_4153</name>
</gene>
<dbReference type="RefSeq" id="WP_017474745.1">
    <property type="nucleotide sequence ID" value="NZ_CAMFKN010000002.1"/>
</dbReference>
<feature type="region of interest" description="Disordered" evidence="1">
    <location>
        <begin position="1"/>
        <end position="21"/>
    </location>
</feature>
<feature type="compositionally biased region" description="Basic and acidic residues" evidence="1">
    <location>
        <begin position="1"/>
        <end position="15"/>
    </location>
</feature>
<organism evidence="2 3">
    <name type="scientific">Bacillus licheniformis</name>
    <dbReference type="NCBI Taxonomy" id="1402"/>
    <lineage>
        <taxon>Bacteria</taxon>
        <taxon>Bacillati</taxon>
        <taxon>Bacillota</taxon>
        <taxon>Bacilli</taxon>
        <taxon>Bacillales</taxon>
        <taxon>Bacillaceae</taxon>
        <taxon>Bacillus</taxon>
    </lineage>
</organism>
<evidence type="ECO:0000256" key="1">
    <source>
        <dbReference type="SAM" id="MobiDB-lite"/>
    </source>
</evidence>
<reference evidence="2 3" key="1">
    <citation type="submission" date="2019-06" db="EMBL/GenBank/DDBJ databases">
        <title>Genome sequence analysis of &gt;100 Bacillus licheniformis strains suggests intrinsic resistance to this species.</title>
        <authorList>
            <person name="Wels M."/>
            <person name="Siezen R.J."/>
            <person name="Johansen E."/>
            <person name="Stuer-Lauridsen B."/>
            <person name="Bjerre K."/>
            <person name="Nielsen B.K.K."/>
        </authorList>
    </citation>
    <scope>NUCLEOTIDE SEQUENCE [LARGE SCALE GENOMIC DNA]</scope>
    <source>
        <strain evidence="2 3">BAC-16736</strain>
    </source>
</reference>
<dbReference type="GeneID" id="92853302"/>
<evidence type="ECO:0000313" key="3">
    <source>
        <dbReference type="Proteomes" id="UP000435910"/>
    </source>
</evidence>